<evidence type="ECO:0000313" key="5">
    <source>
        <dbReference type="Proteomes" id="UP000507470"/>
    </source>
</evidence>
<dbReference type="InterPro" id="IPR001368">
    <property type="entry name" value="TNFR/NGFR_Cys_rich_reg"/>
</dbReference>
<dbReference type="AlphaFoldDB" id="A0A6J8DL93"/>
<dbReference type="EMBL" id="CACVKT020007544">
    <property type="protein sequence ID" value="CAC5408487.1"/>
    <property type="molecule type" value="Genomic_DNA"/>
</dbReference>
<dbReference type="Proteomes" id="UP000507470">
    <property type="component" value="Unassembled WGS sequence"/>
</dbReference>
<keyword evidence="5" id="KW-1185">Reference proteome</keyword>
<sequence length="276" mass="31501">MVLKFPTFDWFKVHKEAETNISNSEADSLDLSEQKECCFKAGFYFIVSILFPRRPKDINMYSTVVIFASLSSCFLAEDIPFCEDGFYYNRGEVECVQCSECEGANLIIRAPCGGDQNTICGPFVEFDKFHQSPIDNVKPNQTYEWFDKTVEDNQHTNFPTTVDQDKKWYTLAMALLGVLSFISLAVGIYIIAVCFVCKRRRREKEIIYDPELCTQAGANQSTRLVQSSAVPSRDRLKTHRNTYTLDEDYDADNSNQTVSSTSSHYVYFKTADPPNV</sequence>
<protein>
    <recommendedName>
        <fullName evidence="3">TNFR-Cys domain-containing protein</fullName>
    </recommendedName>
</protein>
<evidence type="ECO:0000259" key="3">
    <source>
        <dbReference type="PROSITE" id="PS50050"/>
    </source>
</evidence>
<keyword evidence="2" id="KW-1133">Transmembrane helix</keyword>
<evidence type="ECO:0000256" key="1">
    <source>
        <dbReference type="PROSITE-ProRule" id="PRU00206"/>
    </source>
</evidence>
<proteinExistence type="predicted"/>
<feature type="domain" description="TNFR-Cys" evidence="3">
    <location>
        <begin position="81"/>
        <end position="120"/>
    </location>
</feature>
<evidence type="ECO:0000313" key="4">
    <source>
        <dbReference type="EMBL" id="CAC5408487.1"/>
    </source>
</evidence>
<organism evidence="4 5">
    <name type="scientific">Mytilus coruscus</name>
    <name type="common">Sea mussel</name>
    <dbReference type="NCBI Taxonomy" id="42192"/>
    <lineage>
        <taxon>Eukaryota</taxon>
        <taxon>Metazoa</taxon>
        <taxon>Spiralia</taxon>
        <taxon>Lophotrochozoa</taxon>
        <taxon>Mollusca</taxon>
        <taxon>Bivalvia</taxon>
        <taxon>Autobranchia</taxon>
        <taxon>Pteriomorphia</taxon>
        <taxon>Mytilida</taxon>
        <taxon>Mytiloidea</taxon>
        <taxon>Mytilidae</taxon>
        <taxon>Mytilinae</taxon>
        <taxon>Mytilus</taxon>
    </lineage>
</organism>
<reference evidence="4 5" key="1">
    <citation type="submission" date="2020-06" db="EMBL/GenBank/DDBJ databases">
        <authorList>
            <person name="Li R."/>
            <person name="Bekaert M."/>
        </authorList>
    </citation>
    <scope>NUCLEOTIDE SEQUENCE [LARGE SCALE GENOMIC DNA]</scope>
    <source>
        <strain evidence="5">wild</strain>
    </source>
</reference>
<keyword evidence="2" id="KW-0472">Membrane</keyword>
<dbReference type="PROSITE" id="PS00652">
    <property type="entry name" value="TNFR_NGFR_1"/>
    <property type="match status" value="1"/>
</dbReference>
<gene>
    <name evidence="4" type="ORF">MCOR_41875</name>
</gene>
<dbReference type="Pfam" id="PF00020">
    <property type="entry name" value="TNFR_c6"/>
    <property type="match status" value="1"/>
</dbReference>
<comment type="caution">
    <text evidence="1">Lacks conserved residue(s) required for the propagation of feature annotation.</text>
</comment>
<dbReference type="OrthoDB" id="6126731at2759"/>
<dbReference type="SMART" id="SM00208">
    <property type="entry name" value="TNFR"/>
    <property type="match status" value="1"/>
</dbReference>
<feature type="transmembrane region" description="Helical" evidence="2">
    <location>
        <begin position="168"/>
        <end position="197"/>
    </location>
</feature>
<name>A0A6J8DL93_MYTCO</name>
<accession>A0A6J8DL93</accession>
<evidence type="ECO:0000256" key="2">
    <source>
        <dbReference type="SAM" id="Phobius"/>
    </source>
</evidence>
<dbReference type="PROSITE" id="PS50050">
    <property type="entry name" value="TNFR_NGFR_2"/>
    <property type="match status" value="1"/>
</dbReference>
<feature type="repeat" description="TNFR-Cys" evidence="1">
    <location>
        <begin position="81"/>
        <end position="120"/>
    </location>
</feature>
<keyword evidence="2" id="KW-0812">Transmembrane</keyword>